<keyword evidence="3" id="KW-1185">Reference proteome</keyword>
<reference evidence="2 3" key="1">
    <citation type="journal article" date="2016" name="Genome Announc.">
        <title>Draft Genome Sequence of the Anaerobic Ammonium-Oxidizing Bacterium 'Candidatus Brocadia sp. 40'.</title>
        <authorList>
            <person name="Ali M."/>
            <person name="Haroon M.F."/>
            <person name="Narita Y."/>
            <person name="Zhang L."/>
            <person name="Rangel Shaw D."/>
            <person name="Okabe S."/>
            <person name="Saikaly P.E."/>
        </authorList>
    </citation>
    <scope>NUCLEOTIDE SEQUENCE [LARGE SCALE GENOMIC DNA]</scope>
    <source>
        <strain evidence="2 3">40</strain>
    </source>
</reference>
<dbReference type="RefSeq" id="WP_070065870.1">
    <property type="nucleotide sequence ID" value="NZ_MJUW02000017.1"/>
</dbReference>
<feature type="domain" description="Transposase IS4-like" evidence="1">
    <location>
        <begin position="5"/>
        <end position="109"/>
    </location>
</feature>
<dbReference type="GO" id="GO:0003677">
    <property type="term" value="F:DNA binding"/>
    <property type="evidence" value="ECO:0007669"/>
    <property type="project" value="InterPro"/>
</dbReference>
<gene>
    <name evidence="2" type="ORF">BIY37_00400</name>
</gene>
<dbReference type="AlphaFoldDB" id="A0A1V6M3A4"/>
<name>A0A1V6M3A4_9BACT</name>
<dbReference type="Pfam" id="PF01609">
    <property type="entry name" value="DDE_Tnp_1"/>
    <property type="match status" value="1"/>
</dbReference>
<dbReference type="GO" id="GO:0004803">
    <property type="term" value="F:transposase activity"/>
    <property type="evidence" value="ECO:0007669"/>
    <property type="project" value="InterPro"/>
</dbReference>
<dbReference type="GO" id="GO:0006313">
    <property type="term" value="P:DNA transposition"/>
    <property type="evidence" value="ECO:0007669"/>
    <property type="project" value="InterPro"/>
</dbReference>
<dbReference type="InterPro" id="IPR002559">
    <property type="entry name" value="Transposase_11"/>
</dbReference>
<dbReference type="Proteomes" id="UP000242219">
    <property type="component" value="Unassembled WGS sequence"/>
</dbReference>
<proteinExistence type="predicted"/>
<dbReference type="PANTHER" id="PTHR33408">
    <property type="entry name" value="TRANSPOSASE"/>
    <property type="match status" value="1"/>
</dbReference>
<dbReference type="EMBL" id="MJUW02000017">
    <property type="protein sequence ID" value="OQD46904.1"/>
    <property type="molecule type" value="Genomic_DNA"/>
</dbReference>
<evidence type="ECO:0000313" key="2">
    <source>
        <dbReference type="EMBL" id="OQD46904.1"/>
    </source>
</evidence>
<protein>
    <recommendedName>
        <fullName evidence="1">Transposase IS4-like domain-containing protein</fullName>
    </recommendedName>
</protein>
<accession>A0A1V6M3A4</accession>
<evidence type="ECO:0000313" key="3">
    <source>
        <dbReference type="Proteomes" id="UP000242219"/>
    </source>
</evidence>
<comment type="caution">
    <text evidence="2">The sequence shown here is derived from an EMBL/GenBank/DDBJ whole genome shotgun (WGS) entry which is preliminary data.</text>
</comment>
<evidence type="ECO:0000259" key="1">
    <source>
        <dbReference type="Pfam" id="PF01609"/>
    </source>
</evidence>
<organism evidence="2 3">
    <name type="scientific">Candidatus Brocadia sapporoensis</name>
    <dbReference type="NCBI Taxonomy" id="392547"/>
    <lineage>
        <taxon>Bacteria</taxon>
        <taxon>Pseudomonadati</taxon>
        <taxon>Planctomycetota</taxon>
        <taxon>Candidatus Brocadiia</taxon>
        <taxon>Candidatus Brocadiales</taxon>
        <taxon>Candidatus Brocadiaceae</taxon>
        <taxon>Candidatus Brocadia</taxon>
    </lineage>
</organism>
<sequence>MPHNNAQMVVDKKHGLIVSSEVASENNDLNQFHRQIRQASEVIGDKPKVVCSDSGYYSLEDLNQVEEDSMVVMPIQKQAQKENGNPPIKPFVKGQFRYDSSQGEYGCPGGKRFSYYSAKAREMTYKANGKDCRKCPHFCVCTSSRQGRRITSMREEPLKKRLEAISCLNENILFLKSIRAILRLLKSFHKI</sequence>
<dbReference type="PANTHER" id="PTHR33408:SF2">
    <property type="entry name" value="TRANSPOSASE DDE DOMAIN-CONTAINING PROTEIN"/>
    <property type="match status" value="1"/>
</dbReference>